<dbReference type="AlphaFoldDB" id="A0A9D9N9U7"/>
<feature type="chain" id="PRO_5039704853" description="Protein BatD" evidence="3">
    <location>
        <begin position="21"/>
        <end position="324"/>
    </location>
</feature>
<evidence type="ECO:0000256" key="3">
    <source>
        <dbReference type="SAM" id="SignalP"/>
    </source>
</evidence>
<reference evidence="4" key="1">
    <citation type="submission" date="2020-10" db="EMBL/GenBank/DDBJ databases">
        <authorList>
            <person name="Gilroy R."/>
        </authorList>
    </citation>
    <scope>NUCLEOTIDE SEQUENCE</scope>
    <source>
        <strain evidence="4">10037</strain>
    </source>
</reference>
<reference evidence="4" key="2">
    <citation type="journal article" date="2021" name="PeerJ">
        <title>Extensive microbial diversity within the chicken gut microbiome revealed by metagenomics and culture.</title>
        <authorList>
            <person name="Gilroy R."/>
            <person name="Ravi A."/>
            <person name="Getino M."/>
            <person name="Pursley I."/>
            <person name="Horton D.L."/>
            <person name="Alikhan N.F."/>
            <person name="Baker D."/>
            <person name="Gharbi K."/>
            <person name="Hall N."/>
            <person name="Watson M."/>
            <person name="Adriaenssens E.M."/>
            <person name="Foster-Nyarko E."/>
            <person name="Jarju S."/>
            <person name="Secka A."/>
            <person name="Antonio M."/>
            <person name="Oren A."/>
            <person name="Chaudhuri R.R."/>
            <person name="La Ragione R."/>
            <person name="Hildebrand F."/>
            <person name="Pallen M.J."/>
        </authorList>
    </citation>
    <scope>NUCLEOTIDE SEQUENCE</scope>
    <source>
        <strain evidence="4">10037</strain>
    </source>
</reference>
<keyword evidence="2" id="KW-1133">Transmembrane helix</keyword>
<feature type="signal peptide" evidence="3">
    <location>
        <begin position="1"/>
        <end position="20"/>
    </location>
</feature>
<dbReference type="Proteomes" id="UP000823597">
    <property type="component" value="Unassembled WGS sequence"/>
</dbReference>
<keyword evidence="2" id="KW-0812">Transmembrane</keyword>
<organism evidence="4 5">
    <name type="scientific">Candidatus Merdivivens pullistercoris</name>
    <dbReference type="NCBI Taxonomy" id="2840873"/>
    <lineage>
        <taxon>Bacteria</taxon>
        <taxon>Pseudomonadati</taxon>
        <taxon>Bacteroidota</taxon>
        <taxon>Bacteroidia</taxon>
        <taxon>Bacteroidales</taxon>
        <taxon>Muribaculaceae</taxon>
        <taxon>Muribaculaceae incertae sedis</taxon>
        <taxon>Candidatus Merdivivens</taxon>
    </lineage>
</organism>
<evidence type="ECO:0008006" key="6">
    <source>
        <dbReference type="Google" id="ProtNLM"/>
    </source>
</evidence>
<proteinExistence type="predicted"/>
<keyword evidence="3" id="KW-0732">Signal</keyword>
<comment type="caution">
    <text evidence="4">The sequence shown here is derived from an EMBL/GenBank/DDBJ whole genome shotgun (WGS) entry which is preliminary data.</text>
</comment>
<feature type="transmembrane region" description="Helical" evidence="2">
    <location>
        <begin position="158"/>
        <end position="180"/>
    </location>
</feature>
<evidence type="ECO:0000256" key="1">
    <source>
        <dbReference type="SAM" id="MobiDB-lite"/>
    </source>
</evidence>
<feature type="region of interest" description="Disordered" evidence="1">
    <location>
        <begin position="305"/>
        <end position="324"/>
    </location>
</feature>
<name>A0A9D9N9U7_9BACT</name>
<evidence type="ECO:0000313" key="4">
    <source>
        <dbReference type="EMBL" id="MBO8465484.1"/>
    </source>
</evidence>
<dbReference type="EMBL" id="JADIME010000061">
    <property type="protein sequence ID" value="MBO8465484.1"/>
    <property type="molecule type" value="Genomic_DNA"/>
</dbReference>
<keyword evidence="2" id="KW-0472">Membrane</keyword>
<sequence>MTRLFLLLLSVMGFSVAAYAGADEEPVFENMQKRDSVLIGDQIRYGFRTTVEDGSTLEVAELPAVEGVEIISGFSLDTLKARRGRVEIEGSVVLTSFDSGAFVLPPYEVTVRRPDGMPDTLRFNPETLKVTTFPIDTATFVKHDIKGQITYPVTFMEVLPWLGGAVALGLCAWLIVWLANRKRKGVSVYREPAHITALKKLDSYRGKKYWEPSKQKIFYTGVTDAVREYIAARYGISAMEMTTSDIFKDLEKQMQDKALCSDLKVLFERADFVKFAKYVASEQENATAVPVAVKFVNETYQQEIEDAALGPSGDAGQKSEGKEE</sequence>
<evidence type="ECO:0000256" key="2">
    <source>
        <dbReference type="SAM" id="Phobius"/>
    </source>
</evidence>
<evidence type="ECO:0000313" key="5">
    <source>
        <dbReference type="Proteomes" id="UP000823597"/>
    </source>
</evidence>
<accession>A0A9D9N9U7</accession>
<protein>
    <recommendedName>
        <fullName evidence="6">Protein BatD</fullName>
    </recommendedName>
</protein>
<gene>
    <name evidence="4" type="ORF">IAB93_05750</name>
</gene>